<evidence type="ECO:0000313" key="2">
    <source>
        <dbReference type="Proteomes" id="UP000013251"/>
    </source>
</evidence>
<dbReference type="OrthoDB" id="6185822at2"/>
<organism evidence="1 2">
    <name type="scientific">Acinetobacter bereziniae LMG 1003 = CIP 70.12</name>
    <dbReference type="NCBI Taxonomy" id="981324"/>
    <lineage>
        <taxon>Bacteria</taxon>
        <taxon>Pseudomonadati</taxon>
        <taxon>Pseudomonadota</taxon>
        <taxon>Gammaproteobacteria</taxon>
        <taxon>Moraxellales</taxon>
        <taxon>Moraxellaceae</taxon>
        <taxon>Acinetobacter</taxon>
    </lineage>
</organism>
<evidence type="ECO:0000313" key="1">
    <source>
        <dbReference type="EMBL" id="ENW00897.1"/>
    </source>
</evidence>
<gene>
    <name evidence="1" type="ORF">F938_00413</name>
</gene>
<keyword evidence="2" id="KW-1185">Reference proteome</keyword>
<reference evidence="1 2" key="1">
    <citation type="submission" date="2013-02" db="EMBL/GenBank/DDBJ databases">
        <title>The Genome Sequence of Acinetobacter bereziniae CIP 70.12.</title>
        <authorList>
            <consortium name="The Broad Institute Genome Sequencing Platform"/>
            <consortium name="The Broad Institute Genome Sequencing Center for Infectious Disease"/>
            <person name="Cerqueira G."/>
            <person name="Feldgarden M."/>
            <person name="Courvalin P."/>
            <person name="Perichon B."/>
            <person name="Grillot-Courvalin C."/>
            <person name="Clermont D."/>
            <person name="Rocha E."/>
            <person name="Yoon E.-J."/>
            <person name="Nemec A."/>
            <person name="Walker B."/>
            <person name="Young S.K."/>
            <person name="Zeng Q."/>
            <person name="Gargeya S."/>
            <person name="Fitzgerald M."/>
            <person name="Haas B."/>
            <person name="Abouelleil A."/>
            <person name="Alvarado L."/>
            <person name="Arachchi H.M."/>
            <person name="Berlin A.M."/>
            <person name="Chapman S.B."/>
            <person name="Dewar J."/>
            <person name="Goldberg J."/>
            <person name="Griggs A."/>
            <person name="Gujja S."/>
            <person name="Hansen M."/>
            <person name="Howarth C."/>
            <person name="Imamovic A."/>
            <person name="Larimer J."/>
            <person name="McCowan C."/>
            <person name="Murphy C."/>
            <person name="Neiman D."/>
            <person name="Pearson M."/>
            <person name="Priest M."/>
            <person name="Roberts A."/>
            <person name="Saif S."/>
            <person name="Shea T."/>
            <person name="Sisk P."/>
            <person name="Sykes S."/>
            <person name="Wortman J."/>
            <person name="Nusbaum C."/>
            <person name="Birren B."/>
        </authorList>
    </citation>
    <scope>NUCLEOTIDE SEQUENCE [LARGE SCALE GENOMIC DNA]</scope>
    <source>
        <strain evidence="1 2">CIP 70.12</strain>
    </source>
</reference>
<proteinExistence type="predicted"/>
<dbReference type="EMBL" id="APQG01000012">
    <property type="protein sequence ID" value="ENW00897.1"/>
    <property type="molecule type" value="Genomic_DNA"/>
</dbReference>
<dbReference type="RefSeq" id="WP_005028961.1">
    <property type="nucleotide sequence ID" value="NZ_KB849755.1"/>
</dbReference>
<protein>
    <submittedName>
        <fullName evidence="1">Uncharacterized protein</fullName>
    </submittedName>
</protein>
<name>N9DSG7_ACIBZ</name>
<dbReference type="HOGENOM" id="CLU_156350_0_0_6"/>
<accession>N9DSG7</accession>
<dbReference type="PATRIC" id="fig|1217650.3.peg.390"/>
<sequence length="133" mass="14289">MSAVIPSIEAGLTQLQALTNYIDQGSENATFVFYSSDKPANTTIEADESKRLVTMTLPKPCFKKLNTDSIELQQTDAAIVLRNGTAIFARLFSAAGKVVADFEVGTHITLNNPTLVAGSTLMLNSIVLKPTLQ</sequence>
<comment type="caution">
    <text evidence="1">The sequence shown here is derived from an EMBL/GenBank/DDBJ whole genome shotgun (WGS) entry which is preliminary data.</text>
</comment>
<dbReference type="GeneID" id="69461723"/>
<dbReference type="AlphaFoldDB" id="N9DSG7"/>
<dbReference type="Proteomes" id="UP000013251">
    <property type="component" value="Unassembled WGS sequence"/>
</dbReference>